<keyword evidence="3" id="KW-1003">Cell membrane</keyword>
<feature type="signal peptide" evidence="13">
    <location>
        <begin position="1"/>
        <end position="29"/>
    </location>
</feature>
<dbReference type="EMBL" id="OZ034813">
    <property type="protein sequence ID" value="CAL1356623.1"/>
    <property type="molecule type" value="Genomic_DNA"/>
</dbReference>
<dbReference type="InterPro" id="IPR032675">
    <property type="entry name" value="LRR_dom_sf"/>
</dbReference>
<keyword evidence="7" id="KW-0677">Repeat</keyword>
<dbReference type="Proteomes" id="UP001497516">
    <property type="component" value="Chromosome 1"/>
</dbReference>
<name>A0AAV2CJ84_9ROSI</name>
<evidence type="ECO:0000256" key="10">
    <source>
        <dbReference type="ARBA" id="ARBA00023170"/>
    </source>
</evidence>
<comment type="subcellular location">
    <subcellularLocation>
        <location evidence="1">Cell membrane</location>
        <topology evidence="1">Single-pass type I membrane protein</topology>
    </subcellularLocation>
</comment>
<evidence type="ECO:0000259" key="14">
    <source>
        <dbReference type="Pfam" id="PF08263"/>
    </source>
</evidence>
<keyword evidence="9 12" id="KW-0472">Membrane</keyword>
<dbReference type="InterPro" id="IPR001611">
    <property type="entry name" value="Leu-rich_rpt"/>
</dbReference>
<protein>
    <recommendedName>
        <fullName evidence="14">Leucine-rich repeat-containing N-terminal plant-type domain-containing protein</fullName>
    </recommendedName>
</protein>
<dbReference type="FunFam" id="3.80.10.10:FF:000111">
    <property type="entry name" value="LRR receptor-like serine/threonine-protein kinase ERECTA"/>
    <property type="match status" value="1"/>
</dbReference>
<dbReference type="Pfam" id="PF08263">
    <property type="entry name" value="LRRNT_2"/>
    <property type="match status" value="1"/>
</dbReference>
<accession>A0AAV2CJ84</accession>
<keyword evidence="5 12" id="KW-0812">Transmembrane</keyword>
<dbReference type="AlphaFoldDB" id="A0AAV2CJ84"/>
<dbReference type="InterPro" id="IPR003591">
    <property type="entry name" value="Leu-rich_rpt_typical-subtyp"/>
</dbReference>
<reference evidence="15 16" key="1">
    <citation type="submission" date="2024-04" db="EMBL/GenBank/DDBJ databases">
        <authorList>
            <person name="Fracassetti M."/>
        </authorList>
    </citation>
    <scope>NUCLEOTIDE SEQUENCE [LARGE SCALE GENOMIC DNA]</scope>
</reference>
<feature type="chain" id="PRO_5043875402" description="Leucine-rich repeat-containing N-terminal plant-type domain-containing protein" evidence="13">
    <location>
        <begin position="30"/>
        <end position="851"/>
    </location>
</feature>
<organism evidence="15 16">
    <name type="scientific">Linum trigynum</name>
    <dbReference type="NCBI Taxonomy" id="586398"/>
    <lineage>
        <taxon>Eukaryota</taxon>
        <taxon>Viridiplantae</taxon>
        <taxon>Streptophyta</taxon>
        <taxon>Embryophyta</taxon>
        <taxon>Tracheophyta</taxon>
        <taxon>Spermatophyta</taxon>
        <taxon>Magnoliopsida</taxon>
        <taxon>eudicotyledons</taxon>
        <taxon>Gunneridae</taxon>
        <taxon>Pentapetalae</taxon>
        <taxon>rosids</taxon>
        <taxon>fabids</taxon>
        <taxon>Malpighiales</taxon>
        <taxon>Linaceae</taxon>
        <taxon>Linum</taxon>
    </lineage>
</organism>
<evidence type="ECO:0000256" key="5">
    <source>
        <dbReference type="ARBA" id="ARBA00022692"/>
    </source>
</evidence>
<proteinExistence type="inferred from homology"/>
<gene>
    <name evidence="15" type="ORF">LTRI10_LOCUS4309</name>
</gene>
<comment type="similarity">
    <text evidence="2">Belongs to the RLP family.</text>
</comment>
<dbReference type="PANTHER" id="PTHR48057:SF29">
    <property type="entry name" value="OS02G0609900 PROTEIN"/>
    <property type="match status" value="1"/>
</dbReference>
<dbReference type="PRINTS" id="PR00019">
    <property type="entry name" value="LEURICHRPT"/>
</dbReference>
<evidence type="ECO:0000256" key="11">
    <source>
        <dbReference type="ARBA" id="ARBA00023180"/>
    </source>
</evidence>
<dbReference type="Gene3D" id="3.80.10.10">
    <property type="entry name" value="Ribonuclease Inhibitor"/>
    <property type="match status" value="3"/>
</dbReference>
<keyword evidence="6 13" id="KW-0732">Signal</keyword>
<dbReference type="GO" id="GO:0005886">
    <property type="term" value="C:plasma membrane"/>
    <property type="evidence" value="ECO:0007669"/>
    <property type="project" value="UniProtKB-SubCell"/>
</dbReference>
<keyword evidence="4" id="KW-0433">Leucine-rich repeat</keyword>
<evidence type="ECO:0000256" key="2">
    <source>
        <dbReference type="ARBA" id="ARBA00009592"/>
    </source>
</evidence>
<sequence length="851" mass="92387">MANPKRLNHSLAILTFIALTVTLLPPSISCPDDQKQALLQFQSLAAGNTTSKFLPWISSSTDCCEWQGVECADALSGCGWQGGAECQTLPRSLTQPRVVTALNLFSFIPLMQSSGQVTLVSANVLTPLFGITTVKKLDLSLNLIHGEIPGRGIANLTQLVTLDLSNNYFTGSIPAQLFSLTKLESLRINIVDDVQRTVNNNGGPFEGRKGYTLEGLIPVEIGELTNLKELLLDGNRLSGSIPSTVSQLKSLEEFDLHGNFLSGEIPTGIGNCSNLTTFAVWDNSLAGGIPMSVLNLTKIRTVRLNGNLLTGEVPAGLFDLPELSYLYLGDNRLTLRGLSSLIPRSKFISLSLPSCNISDSIPRWVANQTTLYSLDLSQNRIHGAFPQWLVDTQLQSLDLSDNDLEGSLPADFFQPKRGGQSIINLSRNNLRGRLPETAICENAFNAIVLSGNQFSGPLPICMSNLTSLSVLDLSGNAFAGEVLPLLFQEGGFCPTYVDLSSNRFHGRVSVNCSQNLQFLVLSRNNFSGHLPQSLGEVTGLKFLDLHENNITGEIPSSISRLSNLQVLGLRGNSLEGQIPRSLSNITSIQILDLSGNQLSGSLPEGIGNLTAMSETPRDSSIQVMASGTENYFFVFGVLLDSPPLLQVFWKTLHRGLPNQHLGLYTFLDLSNNRFSGEIPSELGNLTSLKVLNLSHNQLSGWIPASLGEMRSLESLDLSHNGLSGEIPQSFEKFQQLNDLDVSNNDLTGRIPTGPQMDRMNDPGSYANNSAGLCGAQIRVPCDGGGLNGSPPATEEEEGSERETEWFSWMTAGIGFPAGFVTTVVGMYGLGYFHAGLLWARWRRRWPRGIRF</sequence>
<keyword evidence="16" id="KW-1185">Reference proteome</keyword>
<dbReference type="SUPFAM" id="SSF52047">
    <property type="entry name" value="RNI-like"/>
    <property type="match status" value="1"/>
</dbReference>
<dbReference type="FunFam" id="3.80.10.10:FF:000095">
    <property type="entry name" value="LRR receptor-like serine/threonine-protein kinase GSO1"/>
    <property type="match status" value="2"/>
</dbReference>
<dbReference type="PANTHER" id="PTHR48057">
    <property type="entry name" value="LEUCINE-RICH REPEAT SERINE/THREONINE-PROTEIN KINASE 1"/>
    <property type="match status" value="1"/>
</dbReference>
<evidence type="ECO:0000256" key="12">
    <source>
        <dbReference type="SAM" id="Phobius"/>
    </source>
</evidence>
<evidence type="ECO:0000256" key="3">
    <source>
        <dbReference type="ARBA" id="ARBA00022475"/>
    </source>
</evidence>
<feature type="transmembrane region" description="Helical" evidence="12">
    <location>
        <begin position="805"/>
        <end position="838"/>
    </location>
</feature>
<dbReference type="InterPro" id="IPR052595">
    <property type="entry name" value="LRRC69/RLP"/>
</dbReference>
<evidence type="ECO:0000256" key="6">
    <source>
        <dbReference type="ARBA" id="ARBA00022729"/>
    </source>
</evidence>
<dbReference type="SMART" id="SM00369">
    <property type="entry name" value="LRR_TYP"/>
    <property type="match status" value="10"/>
</dbReference>
<feature type="domain" description="Leucine-rich repeat-containing N-terminal plant-type" evidence="14">
    <location>
        <begin position="32"/>
        <end position="71"/>
    </location>
</feature>
<evidence type="ECO:0000256" key="9">
    <source>
        <dbReference type="ARBA" id="ARBA00023136"/>
    </source>
</evidence>
<evidence type="ECO:0000256" key="4">
    <source>
        <dbReference type="ARBA" id="ARBA00022614"/>
    </source>
</evidence>
<dbReference type="Pfam" id="PF00560">
    <property type="entry name" value="LRR_1"/>
    <property type="match status" value="5"/>
</dbReference>
<keyword evidence="11" id="KW-0325">Glycoprotein</keyword>
<evidence type="ECO:0000256" key="7">
    <source>
        <dbReference type="ARBA" id="ARBA00022737"/>
    </source>
</evidence>
<keyword evidence="8 12" id="KW-1133">Transmembrane helix</keyword>
<evidence type="ECO:0000256" key="1">
    <source>
        <dbReference type="ARBA" id="ARBA00004251"/>
    </source>
</evidence>
<dbReference type="SUPFAM" id="SSF52058">
    <property type="entry name" value="L domain-like"/>
    <property type="match status" value="1"/>
</dbReference>
<keyword evidence="10" id="KW-0675">Receptor</keyword>
<dbReference type="SMART" id="SM00365">
    <property type="entry name" value="LRR_SD22"/>
    <property type="match status" value="7"/>
</dbReference>
<evidence type="ECO:0000256" key="13">
    <source>
        <dbReference type="SAM" id="SignalP"/>
    </source>
</evidence>
<evidence type="ECO:0000313" key="15">
    <source>
        <dbReference type="EMBL" id="CAL1356623.1"/>
    </source>
</evidence>
<evidence type="ECO:0000256" key="8">
    <source>
        <dbReference type="ARBA" id="ARBA00022989"/>
    </source>
</evidence>
<evidence type="ECO:0000313" key="16">
    <source>
        <dbReference type="Proteomes" id="UP001497516"/>
    </source>
</evidence>
<dbReference type="InterPro" id="IPR013210">
    <property type="entry name" value="LRR_N_plant-typ"/>
</dbReference>
<dbReference type="Pfam" id="PF13855">
    <property type="entry name" value="LRR_8"/>
    <property type="match status" value="2"/>
</dbReference>